<evidence type="ECO:0000313" key="8">
    <source>
        <dbReference type="Proteomes" id="UP000192534"/>
    </source>
</evidence>
<dbReference type="EMBL" id="MVIH01000022">
    <property type="protein sequence ID" value="ORB47982.1"/>
    <property type="molecule type" value="Genomic_DNA"/>
</dbReference>
<dbReference type="SMART" id="SM00928">
    <property type="entry name" value="NADH_4Fe-4S"/>
    <property type="match status" value="1"/>
</dbReference>
<dbReference type="Gene3D" id="3.40.50.11540">
    <property type="entry name" value="NADH-ubiquinone oxidoreductase 51kDa subunit"/>
    <property type="match status" value="1"/>
</dbReference>
<reference evidence="7 8" key="1">
    <citation type="submission" date="2016-12" db="EMBL/GenBank/DDBJ databases">
        <title>The new phylogeny of genus Mycobacterium.</title>
        <authorList>
            <person name="Tortoli E."/>
            <person name="Trovato A."/>
            <person name="Cirillo D.M."/>
        </authorList>
    </citation>
    <scope>NUCLEOTIDE SEQUENCE [LARGE SCALE GENOMIC DNA]</scope>
    <source>
        <strain evidence="7 8">DSM 44223</strain>
    </source>
</reference>
<comment type="similarity">
    <text evidence="1">Belongs to the complex I 51 kDa subunit family.</text>
</comment>
<evidence type="ECO:0000256" key="2">
    <source>
        <dbReference type="ARBA" id="ARBA00022485"/>
    </source>
</evidence>
<evidence type="ECO:0000256" key="4">
    <source>
        <dbReference type="ARBA" id="ARBA00023004"/>
    </source>
</evidence>
<comment type="caution">
    <text evidence="7">The sequence shown here is derived from an EMBL/GenBank/DDBJ whole genome shotgun (WGS) entry which is preliminary data.</text>
</comment>
<dbReference type="AlphaFoldDB" id="A0A1X0IKQ0"/>
<dbReference type="Proteomes" id="UP000192534">
    <property type="component" value="Unassembled WGS sequence"/>
</dbReference>
<organism evidence="7 8">
    <name type="scientific">Mycolicibacterium rhodesiae</name>
    <name type="common">Mycobacterium rhodesiae</name>
    <dbReference type="NCBI Taxonomy" id="36814"/>
    <lineage>
        <taxon>Bacteria</taxon>
        <taxon>Bacillati</taxon>
        <taxon>Actinomycetota</taxon>
        <taxon>Actinomycetes</taxon>
        <taxon>Mycobacteriales</taxon>
        <taxon>Mycobacteriaceae</taxon>
        <taxon>Mycolicibacterium</taxon>
    </lineage>
</organism>
<gene>
    <name evidence="7" type="ORF">BST42_26495</name>
</gene>
<dbReference type="Gene3D" id="1.20.1440.230">
    <property type="entry name" value="NADH-ubiquinone oxidoreductase 51kDa subunit, iron-sulphur binding domain"/>
    <property type="match status" value="1"/>
</dbReference>
<keyword evidence="5" id="KW-0411">Iron-sulfur</keyword>
<dbReference type="InterPro" id="IPR019575">
    <property type="entry name" value="Nuop51_4Fe4S-bd"/>
</dbReference>
<dbReference type="InterPro" id="IPR011538">
    <property type="entry name" value="Nuo51_FMN-bd"/>
</dbReference>
<evidence type="ECO:0000313" key="7">
    <source>
        <dbReference type="EMBL" id="ORB47982.1"/>
    </source>
</evidence>
<keyword evidence="8" id="KW-1185">Reference proteome</keyword>
<dbReference type="GO" id="GO:0051539">
    <property type="term" value="F:4 iron, 4 sulfur cluster binding"/>
    <property type="evidence" value="ECO:0007669"/>
    <property type="project" value="UniProtKB-KW"/>
</dbReference>
<dbReference type="SUPFAM" id="SSF142019">
    <property type="entry name" value="Nqo1 FMN-binding domain-like"/>
    <property type="match status" value="1"/>
</dbReference>
<dbReference type="OrthoDB" id="9805533at2"/>
<dbReference type="PANTHER" id="PTHR43578">
    <property type="entry name" value="NADH-QUINONE OXIDOREDUCTASE SUBUNIT F"/>
    <property type="match status" value="1"/>
</dbReference>
<dbReference type="Pfam" id="PF01512">
    <property type="entry name" value="Complex1_51K"/>
    <property type="match status" value="1"/>
</dbReference>
<keyword evidence="2" id="KW-0004">4Fe-4S</keyword>
<proteinExistence type="inferred from homology"/>
<dbReference type="InterPro" id="IPR037225">
    <property type="entry name" value="Nuo51_FMN-bd_sf"/>
</dbReference>
<evidence type="ECO:0000256" key="3">
    <source>
        <dbReference type="ARBA" id="ARBA00022723"/>
    </source>
</evidence>
<dbReference type="GO" id="GO:0046872">
    <property type="term" value="F:metal ion binding"/>
    <property type="evidence" value="ECO:0007669"/>
    <property type="project" value="UniProtKB-KW"/>
</dbReference>
<keyword evidence="3" id="KW-0479">Metal-binding</keyword>
<keyword evidence="4" id="KW-0408">Iron</keyword>
<protein>
    <recommendedName>
        <fullName evidence="6">NADH-ubiquinone oxidoreductase 51kDa subunit iron-sulphur binding domain-containing protein</fullName>
    </recommendedName>
</protein>
<dbReference type="Pfam" id="PF10589">
    <property type="entry name" value="NADH_4Fe-4S"/>
    <property type="match status" value="1"/>
</dbReference>
<evidence type="ECO:0000259" key="6">
    <source>
        <dbReference type="SMART" id="SM00928"/>
    </source>
</evidence>
<evidence type="ECO:0000256" key="5">
    <source>
        <dbReference type="ARBA" id="ARBA00023014"/>
    </source>
</evidence>
<dbReference type="SUPFAM" id="SSF140490">
    <property type="entry name" value="Nqo1C-terminal domain-like"/>
    <property type="match status" value="1"/>
</dbReference>
<dbReference type="RefSeq" id="WP_083122681.1">
    <property type="nucleotide sequence ID" value="NZ_JACKUO010000034.1"/>
</dbReference>
<name>A0A1X0IKQ0_MYCRH</name>
<dbReference type="InterPro" id="IPR037207">
    <property type="entry name" value="Nuop51_4Fe4S-bd_sf"/>
</dbReference>
<feature type="domain" description="NADH-ubiquinone oxidoreductase 51kDa subunit iron-sulphur binding" evidence="6">
    <location>
        <begin position="306"/>
        <end position="351"/>
    </location>
</feature>
<evidence type="ECO:0000256" key="1">
    <source>
        <dbReference type="ARBA" id="ARBA00007523"/>
    </source>
</evidence>
<dbReference type="SUPFAM" id="SSF142984">
    <property type="entry name" value="Nqo1 middle domain-like"/>
    <property type="match status" value="1"/>
</dbReference>
<dbReference type="Gene3D" id="3.10.20.600">
    <property type="match status" value="1"/>
</dbReference>
<dbReference type="PANTHER" id="PTHR43578:SF3">
    <property type="entry name" value="NADH-QUINONE OXIDOREDUCTASE SUBUNIT F"/>
    <property type="match status" value="1"/>
</dbReference>
<sequence>MTTELLLPPRRYGLDDYLAQGGYRVLGAVVADPDLGQAVLARTTLSGLGGAHFSFARKFTAVLDQLAPRAVLCNAAEDEPGSGKDRALLSINPHVVIEGTLIAAAALGATDVVFYVSATSTTELKSLTAALAESGIDLLLPDVEVRVVTAPDRYVAGEASAAINVVDGGEGKPTGQPPYPSERGIGGRPTLVANAETLANLARIIRAAQRGADPVWTRLATVTGDVVAPGVYEIRPDVDTFTTLIARAGGLSGYGELKAVQPGGPSSSFITADAADIAVCDADIRSAGSQPGCLAVRVVATSTCVVEICEEITDFFARQQCGQCPPCRMKTQTYHRTVQQVASGKGSWELLDKLTHVEEFVVDMPRKCSLIDMPTPPVDSARSLFPADFAAHIEHGHCAANLTATPAAH</sequence>
<accession>A0A1X0IKQ0</accession>